<gene>
    <name evidence="3" type="ORF">FRD01_16260</name>
</gene>
<dbReference type="SUPFAM" id="SSF48452">
    <property type="entry name" value="TPR-like"/>
    <property type="match status" value="2"/>
</dbReference>
<dbReference type="AlphaFoldDB" id="A0A5B8XS25"/>
<evidence type="ECO:0000256" key="1">
    <source>
        <dbReference type="PROSITE-ProRule" id="PRU00339"/>
    </source>
</evidence>
<evidence type="ECO:0000313" key="3">
    <source>
        <dbReference type="EMBL" id="QED28762.1"/>
    </source>
</evidence>
<dbReference type="Gene3D" id="1.25.40.10">
    <property type="entry name" value="Tetratricopeptide repeat domain"/>
    <property type="match status" value="2"/>
</dbReference>
<dbReference type="Pfam" id="PF13424">
    <property type="entry name" value="TPR_12"/>
    <property type="match status" value="1"/>
</dbReference>
<proteinExistence type="predicted"/>
<dbReference type="RefSeq" id="WP_146961482.1">
    <property type="nucleotide sequence ID" value="NZ_CP042467.1"/>
</dbReference>
<evidence type="ECO:0000313" key="4">
    <source>
        <dbReference type="Proteomes" id="UP000321595"/>
    </source>
</evidence>
<keyword evidence="4" id="KW-1185">Reference proteome</keyword>
<reference evidence="3 4" key="1">
    <citation type="submission" date="2019-08" db="EMBL/GenBank/DDBJ databases">
        <authorList>
            <person name="Liang Q."/>
        </authorList>
    </citation>
    <scope>NUCLEOTIDE SEQUENCE [LARGE SCALE GENOMIC DNA]</scope>
    <source>
        <strain evidence="3 4">V1718</strain>
    </source>
</reference>
<dbReference type="OrthoDB" id="5477035at2"/>
<dbReference type="PANTHER" id="PTHR47691:SF3">
    <property type="entry name" value="HTH-TYPE TRANSCRIPTIONAL REGULATOR RV0890C-RELATED"/>
    <property type="match status" value="1"/>
</dbReference>
<sequence length="883" mass="98204">MKPSTNTNPERTSIIGRETELTLVEQLIKANSLVTIIGPPGVGKTRLVSELAHARLGPAETTKDPELVLAGELAVLDASDLDHNQLAELVDNALNARPTLKIITTASQPLELASEYVFALKPLSADAAAELFEQRASGLKTTAHLPELLAELDHLPREIELAASKTDLMTPAEILKSLDRRFEALESRRRGQAPDILRSSIQPLVSALDPATMHVLSQVTVFVNGFDLEAAHAVLHSEKRTPQILSELVRRSLLIKEVDTIGESRFYSLKSVQYYLSQTRPIPPETRENHAHHYAESSKPLLGSLNQTNGSRHAARLILERGNLEAAFDYSFDSQPGRAAQIAAALDAISRLEPERSLRRLNACLAKTEISLTARADILARIADHYIDSSDFGAAMDALERAWQLDPLDEQKAWIKLRMANAHRLRGEVMAAIEAHGVVRALAESNKLKRLNWAHEANAWVDLGDFEQARSCLRELQFIPESDDLRRESEIHRRLVYVHFYLGNRQEQRRHAELALKAAEEIGDLRLKAICLQGLADAELSAKNYEAAVHAYRAALETHRILGNRTFEAMLLGNLAGALHRLDERREARKHYQESLALHRSGGTKAWENVVLFALGTLEFEEENLGDARAHFTAALALATELGIESDAAGYLLSLSWVDLMEGRFASASKHAAEAAARFERLGTSDFGWKVVSLATVSVAEYLRGLPANLKGVIAEIEGRPEDSQTVMVTLLNEWMHQRPAVSNPFTVSSLHARMVYRLVQRLPTTRPDTTPPPRDAELVVGPDCEWFRCADESVDLRRRKSIKLILKHLVELHASKPGVGADAHALFDIGWPGQEIEPEDAARRVYWAIRTLRKNGLDELILTSDDGYLIDSKIRIEVGDEW</sequence>
<dbReference type="KEGG" id="bbae:FRD01_16260"/>
<dbReference type="SMART" id="SM00028">
    <property type="entry name" value="TPR"/>
    <property type="match status" value="5"/>
</dbReference>
<keyword evidence="1" id="KW-0802">TPR repeat</keyword>
<dbReference type="InterPro" id="IPR011990">
    <property type="entry name" value="TPR-like_helical_dom_sf"/>
</dbReference>
<dbReference type="PROSITE" id="PS50005">
    <property type="entry name" value="TPR"/>
    <property type="match status" value="1"/>
</dbReference>
<protein>
    <submittedName>
        <fullName evidence="3">Tetratricopeptide repeat protein</fullName>
    </submittedName>
</protein>
<evidence type="ECO:0000256" key="2">
    <source>
        <dbReference type="SAM" id="MobiDB-lite"/>
    </source>
</evidence>
<dbReference type="SUPFAM" id="SSF52540">
    <property type="entry name" value="P-loop containing nucleoside triphosphate hydrolases"/>
    <property type="match status" value="1"/>
</dbReference>
<dbReference type="InterPro" id="IPR027417">
    <property type="entry name" value="P-loop_NTPase"/>
</dbReference>
<dbReference type="Proteomes" id="UP000321595">
    <property type="component" value="Chromosome"/>
</dbReference>
<dbReference type="PANTHER" id="PTHR47691">
    <property type="entry name" value="REGULATOR-RELATED"/>
    <property type="match status" value="1"/>
</dbReference>
<name>A0A5B8XS25_9DELT</name>
<dbReference type="Gene3D" id="3.40.50.300">
    <property type="entry name" value="P-loop containing nucleotide triphosphate hydrolases"/>
    <property type="match status" value="1"/>
</dbReference>
<dbReference type="EMBL" id="CP042467">
    <property type="protein sequence ID" value="QED28762.1"/>
    <property type="molecule type" value="Genomic_DNA"/>
</dbReference>
<feature type="compositionally biased region" description="Basic and acidic residues" evidence="2">
    <location>
        <begin position="285"/>
        <end position="296"/>
    </location>
</feature>
<dbReference type="InterPro" id="IPR019734">
    <property type="entry name" value="TPR_rpt"/>
</dbReference>
<feature type="region of interest" description="Disordered" evidence="2">
    <location>
        <begin position="285"/>
        <end position="306"/>
    </location>
</feature>
<feature type="repeat" description="TPR" evidence="1">
    <location>
        <begin position="376"/>
        <end position="409"/>
    </location>
</feature>
<organism evidence="3 4">
    <name type="scientific">Microvenator marinus</name>
    <dbReference type="NCBI Taxonomy" id="2600177"/>
    <lineage>
        <taxon>Bacteria</taxon>
        <taxon>Deltaproteobacteria</taxon>
        <taxon>Bradymonadales</taxon>
        <taxon>Microvenatoraceae</taxon>
        <taxon>Microvenator</taxon>
    </lineage>
</organism>
<accession>A0A5B8XS25</accession>